<feature type="compositionally biased region" description="Pro residues" evidence="1">
    <location>
        <begin position="87"/>
        <end position="101"/>
    </location>
</feature>
<dbReference type="Proteomes" id="UP000015106">
    <property type="component" value="Chromosome 7"/>
</dbReference>
<accession>A0A8R7R5C6</accession>
<proteinExistence type="predicted"/>
<dbReference type="EnsemblPlants" id="TuG1812G0700003240.01.T01">
    <property type="protein sequence ID" value="TuG1812G0700003240.01.T01"/>
    <property type="gene ID" value="TuG1812G0700003240.01"/>
</dbReference>
<evidence type="ECO:0000313" key="2">
    <source>
        <dbReference type="EnsemblPlants" id="TuG1812G0700003240.01.T01"/>
    </source>
</evidence>
<protein>
    <submittedName>
        <fullName evidence="2">Uncharacterized protein</fullName>
    </submittedName>
</protein>
<evidence type="ECO:0000256" key="1">
    <source>
        <dbReference type="SAM" id="MobiDB-lite"/>
    </source>
</evidence>
<evidence type="ECO:0000313" key="3">
    <source>
        <dbReference type="Proteomes" id="UP000015106"/>
    </source>
</evidence>
<keyword evidence="3" id="KW-1185">Reference proteome</keyword>
<reference evidence="3" key="1">
    <citation type="journal article" date="2013" name="Nature">
        <title>Draft genome of the wheat A-genome progenitor Triticum urartu.</title>
        <authorList>
            <person name="Ling H.Q."/>
            <person name="Zhao S."/>
            <person name="Liu D."/>
            <person name="Wang J."/>
            <person name="Sun H."/>
            <person name="Zhang C."/>
            <person name="Fan H."/>
            <person name="Li D."/>
            <person name="Dong L."/>
            <person name="Tao Y."/>
            <person name="Gao C."/>
            <person name="Wu H."/>
            <person name="Li Y."/>
            <person name="Cui Y."/>
            <person name="Guo X."/>
            <person name="Zheng S."/>
            <person name="Wang B."/>
            <person name="Yu K."/>
            <person name="Liang Q."/>
            <person name="Yang W."/>
            <person name="Lou X."/>
            <person name="Chen J."/>
            <person name="Feng M."/>
            <person name="Jian J."/>
            <person name="Zhang X."/>
            <person name="Luo G."/>
            <person name="Jiang Y."/>
            <person name="Liu J."/>
            <person name="Wang Z."/>
            <person name="Sha Y."/>
            <person name="Zhang B."/>
            <person name="Wu H."/>
            <person name="Tang D."/>
            <person name="Shen Q."/>
            <person name="Xue P."/>
            <person name="Zou S."/>
            <person name="Wang X."/>
            <person name="Liu X."/>
            <person name="Wang F."/>
            <person name="Yang Y."/>
            <person name="An X."/>
            <person name="Dong Z."/>
            <person name="Zhang K."/>
            <person name="Zhang X."/>
            <person name="Luo M.C."/>
            <person name="Dvorak J."/>
            <person name="Tong Y."/>
            <person name="Wang J."/>
            <person name="Yang H."/>
            <person name="Li Z."/>
            <person name="Wang D."/>
            <person name="Zhang A."/>
            <person name="Wang J."/>
        </authorList>
    </citation>
    <scope>NUCLEOTIDE SEQUENCE</scope>
    <source>
        <strain evidence="3">cv. G1812</strain>
    </source>
</reference>
<reference evidence="2" key="3">
    <citation type="submission" date="2022-06" db="UniProtKB">
        <authorList>
            <consortium name="EnsemblPlants"/>
        </authorList>
    </citation>
    <scope>IDENTIFICATION</scope>
</reference>
<dbReference type="AlphaFoldDB" id="A0A8R7R5C6"/>
<dbReference type="Gramene" id="TuG1812G0700003240.01.T01">
    <property type="protein sequence ID" value="TuG1812G0700003240.01.T01"/>
    <property type="gene ID" value="TuG1812G0700003240.01"/>
</dbReference>
<name>A0A8R7R5C6_TRIUA</name>
<sequence length="138" mass="14867">FANSGFNLFGCHTLTIGIELSFPPKSLPPPRHSCGFASSPPPRHHSPSPILLLPIHGAPIRRHQRALPPPPIPLLHFLSFPISYSSPPPSIPRPPVAPPRAPSCCREQRPMTTVAPPGPPSCCREQRPVTPSCPARSP</sequence>
<reference evidence="2" key="2">
    <citation type="submission" date="2018-03" db="EMBL/GenBank/DDBJ databases">
        <title>The Triticum urartu genome reveals the dynamic nature of wheat genome evolution.</title>
        <authorList>
            <person name="Ling H."/>
            <person name="Ma B."/>
            <person name="Shi X."/>
            <person name="Liu H."/>
            <person name="Dong L."/>
            <person name="Sun H."/>
            <person name="Cao Y."/>
            <person name="Gao Q."/>
            <person name="Zheng S."/>
            <person name="Li Y."/>
            <person name="Yu Y."/>
            <person name="Du H."/>
            <person name="Qi M."/>
            <person name="Li Y."/>
            <person name="Yu H."/>
            <person name="Cui Y."/>
            <person name="Wang N."/>
            <person name="Chen C."/>
            <person name="Wu H."/>
            <person name="Zhao Y."/>
            <person name="Zhang J."/>
            <person name="Li Y."/>
            <person name="Zhou W."/>
            <person name="Zhang B."/>
            <person name="Hu W."/>
            <person name="Eijk M."/>
            <person name="Tang J."/>
            <person name="Witsenboer H."/>
            <person name="Zhao S."/>
            <person name="Li Z."/>
            <person name="Zhang A."/>
            <person name="Wang D."/>
            <person name="Liang C."/>
        </authorList>
    </citation>
    <scope>NUCLEOTIDE SEQUENCE [LARGE SCALE GENOMIC DNA]</scope>
    <source>
        <strain evidence="2">cv. G1812</strain>
    </source>
</reference>
<organism evidence="2 3">
    <name type="scientific">Triticum urartu</name>
    <name type="common">Red wild einkorn</name>
    <name type="synonym">Crithodium urartu</name>
    <dbReference type="NCBI Taxonomy" id="4572"/>
    <lineage>
        <taxon>Eukaryota</taxon>
        <taxon>Viridiplantae</taxon>
        <taxon>Streptophyta</taxon>
        <taxon>Embryophyta</taxon>
        <taxon>Tracheophyta</taxon>
        <taxon>Spermatophyta</taxon>
        <taxon>Magnoliopsida</taxon>
        <taxon>Liliopsida</taxon>
        <taxon>Poales</taxon>
        <taxon>Poaceae</taxon>
        <taxon>BOP clade</taxon>
        <taxon>Pooideae</taxon>
        <taxon>Triticodae</taxon>
        <taxon>Triticeae</taxon>
        <taxon>Triticinae</taxon>
        <taxon>Triticum</taxon>
    </lineage>
</organism>
<feature type="region of interest" description="Disordered" evidence="1">
    <location>
        <begin position="87"/>
        <end position="138"/>
    </location>
</feature>